<accession>A0A2P2E1I6</accession>
<dbReference type="CDD" id="cd09755">
    <property type="entry name" value="Cas2_I-E"/>
    <property type="match status" value="1"/>
</dbReference>
<name>A0A2P2E1I6_9LEPT</name>
<dbReference type="OrthoDB" id="9776650at2"/>
<dbReference type="Proteomes" id="UP000245133">
    <property type="component" value="Unassembled WGS sequence"/>
</dbReference>
<protein>
    <submittedName>
        <fullName evidence="1">CRISPR-associated endoribonuclease Cas2, subtype I-E</fullName>
    </submittedName>
</protein>
<dbReference type="NCBIfam" id="TIGR01873">
    <property type="entry name" value="cas_CT1978"/>
    <property type="match status" value="1"/>
</dbReference>
<dbReference type="InterPro" id="IPR010152">
    <property type="entry name" value="CRISPR-assoc_prot_Cas2_sub"/>
</dbReference>
<dbReference type="Pfam" id="PF09707">
    <property type="entry name" value="Cas_Cas2CT1978"/>
    <property type="match status" value="1"/>
</dbReference>
<dbReference type="AlphaFoldDB" id="A0A2P2E1I6"/>
<comment type="caution">
    <text evidence="1">The sequence shown here is derived from an EMBL/GenBank/DDBJ whole genome shotgun (WGS) entry which is preliminary data.</text>
</comment>
<proteinExistence type="predicted"/>
<evidence type="ECO:0000313" key="1">
    <source>
        <dbReference type="EMBL" id="GBF50741.1"/>
    </source>
</evidence>
<keyword evidence="2" id="KW-1185">Reference proteome</keyword>
<dbReference type="EMBL" id="BFBB01000007">
    <property type="protein sequence ID" value="GBF50741.1"/>
    <property type="molecule type" value="Genomic_DNA"/>
</dbReference>
<dbReference type="Gene3D" id="3.30.70.240">
    <property type="match status" value="1"/>
</dbReference>
<sequence length="107" mass="12426">MVVILMQKAKISQRGEMSRLAIEIKAGVFVATINARVRDELWKRMTEEWRNPCIMIFSMNNEQGFEIRTFGDPEREVLDFDGLFLLARPSENRTSDDLSEVDDTKID</sequence>
<reference evidence="1 2" key="1">
    <citation type="submission" date="2018-02" db="EMBL/GenBank/DDBJ databases">
        <title>Novel Leptospira species isolated from soil and water in Japan.</title>
        <authorList>
            <person name="Nakao R."/>
            <person name="Masuzawa T."/>
        </authorList>
    </citation>
    <scope>NUCLEOTIDE SEQUENCE [LARGE SCALE GENOMIC DNA]</scope>
    <source>
        <strain evidence="1 2">YH101</strain>
    </source>
</reference>
<gene>
    <name evidence="1" type="primary">cas2</name>
    <name evidence="1" type="ORF">LPTSP4_22680</name>
</gene>
<organism evidence="1 2">
    <name type="scientific">Leptospira ryugenii</name>
    <dbReference type="NCBI Taxonomy" id="1917863"/>
    <lineage>
        <taxon>Bacteria</taxon>
        <taxon>Pseudomonadati</taxon>
        <taxon>Spirochaetota</taxon>
        <taxon>Spirochaetia</taxon>
        <taxon>Leptospirales</taxon>
        <taxon>Leptospiraceae</taxon>
        <taxon>Leptospira</taxon>
    </lineage>
</organism>
<evidence type="ECO:0000313" key="2">
    <source>
        <dbReference type="Proteomes" id="UP000245133"/>
    </source>
</evidence>